<dbReference type="GO" id="GO:0097351">
    <property type="term" value="F:toxin sequestering activity"/>
    <property type="evidence" value="ECO:0007669"/>
    <property type="project" value="InterPro"/>
</dbReference>
<comment type="caution">
    <text evidence="2">The sequence shown here is derived from an EMBL/GenBank/DDBJ whole genome shotgun (WGS) entry which is preliminary data.</text>
</comment>
<dbReference type="Proteomes" id="UP000264002">
    <property type="component" value="Unassembled WGS sequence"/>
</dbReference>
<dbReference type="InterPro" id="IPR007159">
    <property type="entry name" value="SpoVT-AbrB_dom"/>
</dbReference>
<dbReference type="Gene3D" id="2.10.260.10">
    <property type="match status" value="1"/>
</dbReference>
<dbReference type="InterPro" id="IPR039052">
    <property type="entry name" value="Antitox_PemI-like"/>
</dbReference>
<dbReference type="GO" id="GO:0003677">
    <property type="term" value="F:DNA binding"/>
    <property type="evidence" value="ECO:0007669"/>
    <property type="project" value="UniProtKB-KW"/>
</dbReference>
<dbReference type="SMART" id="SM00966">
    <property type="entry name" value="SpoVT_AbrB"/>
    <property type="match status" value="1"/>
</dbReference>
<organism evidence="2 3">
    <name type="scientific">Sphaerochaeta halotolerans</name>
    <dbReference type="NCBI Taxonomy" id="2293840"/>
    <lineage>
        <taxon>Bacteria</taxon>
        <taxon>Pseudomonadati</taxon>
        <taxon>Spirochaetota</taxon>
        <taxon>Spirochaetia</taxon>
        <taxon>Spirochaetales</taxon>
        <taxon>Sphaerochaetaceae</taxon>
        <taxon>Sphaerochaeta</taxon>
    </lineage>
</organism>
<dbReference type="PANTHER" id="PTHR40516">
    <property type="entry name" value="ANTITOXIN CHPS-RELATED"/>
    <property type="match status" value="1"/>
</dbReference>
<protein>
    <submittedName>
        <fullName evidence="2">AbrB/MazE/SpoVT family DNA-binding domain-containing protein</fullName>
    </submittedName>
</protein>
<dbReference type="Pfam" id="PF04014">
    <property type="entry name" value="MazE_antitoxin"/>
    <property type="match status" value="1"/>
</dbReference>
<reference evidence="3" key="1">
    <citation type="submission" date="2018-08" db="EMBL/GenBank/DDBJ databases">
        <authorList>
            <person name="Grouzdev D.S."/>
            <person name="Krutkina M.S."/>
        </authorList>
    </citation>
    <scope>NUCLEOTIDE SEQUENCE [LARGE SCALE GENOMIC DNA]</scope>
    <source>
        <strain evidence="3">4-11</strain>
    </source>
</reference>
<evidence type="ECO:0000313" key="3">
    <source>
        <dbReference type="Proteomes" id="UP000264002"/>
    </source>
</evidence>
<dbReference type="SUPFAM" id="SSF89447">
    <property type="entry name" value="AbrB/MazE/MraZ-like"/>
    <property type="match status" value="1"/>
</dbReference>
<dbReference type="EMBL" id="QUWK01000003">
    <property type="protein sequence ID" value="RFU95660.1"/>
    <property type="molecule type" value="Genomic_DNA"/>
</dbReference>
<keyword evidence="3" id="KW-1185">Reference proteome</keyword>
<gene>
    <name evidence="2" type="ORF">DYP60_04080</name>
</gene>
<dbReference type="AlphaFoldDB" id="A0A372MKD9"/>
<evidence type="ECO:0000259" key="1">
    <source>
        <dbReference type="SMART" id="SM00966"/>
    </source>
</evidence>
<keyword evidence="2" id="KW-0238">DNA-binding</keyword>
<feature type="domain" description="SpoVT-AbrB" evidence="1">
    <location>
        <begin position="10"/>
        <end position="55"/>
    </location>
</feature>
<reference evidence="2 3" key="2">
    <citation type="submission" date="2018-09" db="EMBL/GenBank/DDBJ databases">
        <title>Genome of Sphaerochaeta halotolerans strain 4-11.</title>
        <authorList>
            <person name="Nazina T.N."/>
            <person name="Sokolova D.S."/>
        </authorList>
    </citation>
    <scope>NUCLEOTIDE SEQUENCE [LARGE SCALE GENOMIC DNA]</scope>
    <source>
        <strain evidence="2 3">4-11</strain>
    </source>
</reference>
<proteinExistence type="predicted"/>
<name>A0A372MKD9_9SPIR</name>
<dbReference type="InterPro" id="IPR037914">
    <property type="entry name" value="SpoVT-AbrB_sf"/>
</dbReference>
<sequence>MEKYMKTTIQKWGNSSGIRLPKLLLQELHLDNGTVVELERVGDGIMMYPRRPTREETLDLLLERISPENMYGPELFGDEAGGEV</sequence>
<dbReference type="RefSeq" id="WP_117329607.1">
    <property type="nucleotide sequence ID" value="NZ_QUWK01000003.1"/>
</dbReference>
<evidence type="ECO:0000313" key="2">
    <source>
        <dbReference type="EMBL" id="RFU95660.1"/>
    </source>
</evidence>
<dbReference type="PANTHER" id="PTHR40516:SF1">
    <property type="entry name" value="ANTITOXIN CHPS-RELATED"/>
    <property type="match status" value="1"/>
</dbReference>
<accession>A0A372MKD9</accession>